<reference evidence="1 2" key="1">
    <citation type="submission" date="2024-09" db="EMBL/GenBank/DDBJ databases">
        <title>Rethinking Asexuality: The Enigmatic Case of Functional Sexual Genes in Lepraria (Stereocaulaceae).</title>
        <authorList>
            <person name="Doellman M."/>
            <person name="Sun Y."/>
            <person name="Barcenas-Pena A."/>
            <person name="Lumbsch H.T."/>
            <person name="Grewe F."/>
        </authorList>
    </citation>
    <scope>NUCLEOTIDE SEQUENCE [LARGE SCALE GENOMIC DNA]</scope>
    <source>
        <strain evidence="1 2">Grewe 0041</strain>
    </source>
</reference>
<proteinExistence type="predicted"/>
<evidence type="ECO:0000313" key="1">
    <source>
        <dbReference type="EMBL" id="KAL2059207.1"/>
    </source>
</evidence>
<accession>A0ABR4BPC6</accession>
<sequence>MRRSKRTSFGIDIVSDLPAALSSVTFRLKALDTTLIGSRRRPPNSNTAVRVIDLSYCPTIQTLFDNRPKAFKDRLQSLDILSERVVRNIPNAATSIRRDAGFDSFSPVEQAAM</sequence>
<gene>
    <name evidence="1" type="ORF">ABVK25_000499</name>
</gene>
<keyword evidence="2" id="KW-1185">Reference proteome</keyword>
<evidence type="ECO:0000313" key="2">
    <source>
        <dbReference type="Proteomes" id="UP001590951"/>
    </source>
</evidence>
<protein>
    <submittedName>
        <fullName evidence="1">Uncharacterized protein</fullName>
    </submittedName>
</protein>
<dbReference type="Proteomes" id="UP001590951">
    <property type="component" value="Unassembled WGS sequence"/>
</dbReference>
<organism evidence="1 2">
    <name type="scientific">Lepraria finkii</name>
    <dbReference type="NCBI Taxonomy" id="1340010"/>
    <lineage>
        <taxon>Eukaryota</taxon>
        <taxon>Fungi</taxon>
        <taxon>Dikarya</taxon>
        <taxon>Ascomycota</taxon>
        <taxon>Pezizomycotina</taxon>
        <taxon>Lecanoromycetes</taxon>
        <taxon>OSLEUM clade</taxon>
        <taxon>Lecanoromycetidae</taxon>
        <taxon>Lecanorales</taxon>
        <taxon>Lecanorineae</taxon>
        <taxon>Stereocaulaceae</taxon>
        <taxon>Lepraria</taxon>
    </lineage>
</organism>
<name>A0ABR4BPC6_9LECA</name>
<comment type="caution">
    <text evidence="1">The sequence shown here is derived from an EMBL/GenBank/DDBJ whole genome shotgun (WGS) entry which is preliminary data.</text>
</comment>
<dbReference type="EMBL" id="JBHFEH010000001">
    <property type="protein sequence ID" value="KAL2059207.1"/>
    <property type="molecule type" value="Genomic_DNA"/>
</dbReference>